<dbReference type="EMBL" id="JADIKC010000007">
    <property type="protein sequence ID" value="MBM7122924.1"/>
    <property type="molecule type" value="Genomic_DNA"/>
</dbReference>
<dbReference type="Proteomes" id="UP001430065">
    <property type="component" value="Unassembled WGS sequence"/>
</dbReference>
<proteinExistence type="predicted"/>
<keyword evidence="2" id="KW-1185">Reference proteome</keyword>
<comment type="caution">
    <text evidence="1">The sequence shown here is derived from an EMBL/GenBank/DDBJ whole genome shotgun (WGS) entry which is preliminary data.</text>
</comment>
<organism evidence="1 2">
    <name type="scientific">Dyella kyungheensis</name>
    <dbReference type="NCBI Taxonomy" id="1242174"/>
    <lineage>
        <taxon>Bacteria</taxon>
        <taxon>Pseudomonadati</taxon>
        <taxon>Pseudomonadota</taxon>
        <taxon>Gammaproteobacteria</taxon>
        <taxon>Lysobacterales</taxon>
        <taxon>Rhodanobacteraceae</taxon>
        <taxon>Dyella</taxon>
    </lineage>
</organism>
<accession>A0ABS2JV94</accession>
<evidence type="ECO:0000313" key="2">
    <source>
        <dbReference type="Proteomes" id="UP001430065"/>
    </source>
</evidence>
<evidence type="ECO:0000313" key="1">
    <source>
        <dbReference type="EMBL" id="MBM7122924.1"/>
    </source>
</evidence>
<sequence>MTDKNKPSRRNGALQRISCACVDPSKRKELERSRFDHEHPKIRQAASALPGLVTHKNRGCKSKNSASAVVSNSTASVALLETMRAVEAQQFLLCRKCANVLRDFEVDVNCHEREFRHHDDLKKRLMSCIAHAAKMLKTSHFCAARDVCDVLRISRVASRRVVIDA</sequence>
<dbReference type="RefSeq" id="WP_204637338.1">
    <property type="nucleotide sequence ID" value="NZ_JADIKC010000007.1"/>
</dbReference>
<name>A0ABS2JV94_9GAMM</name>
<protein>
    <submittedName>
        <fullName evidence="1">Uncharacterized protein</fullName>
    </submittedName>
</protein>
<reference evidence="1 2" key="1">
    <citation type="submission" date="2020-10" db="EMBL/GenBank/DDBJ databases">
        <title>Phylogeny of dyella-like bacteria.</title>
        <authorList>
            <person name="Fu J."/>
        </authorList>
    </citation>
    <scope>NUCLEOTIDE SEQUENCE [LARGE SCALE GENOMIC DNA]</scope>
    <source>
        <strain evidence="1 2">THG-B117</strain>
    </source>
</reference>
<gene>
    <name evidence="1" type="ORF">ISP20_17290</name>
</gene>